<evidence type="ECO:0000256" key="4">
    <source>
        <dbReference type="ARBA" id="ARBA00022692"/>
    </source>
</evidence>
<comment type="similarity">
    <text evidence="10">Belongs to the adenylate cyclase family. DacA/CdaA subfamily.</text>
</comment>
<evidence type="ECO:0000259" key="11">
    <source>
        <dbReference type="PROSITE" id="PS51794"/>
    </source>
</evidence>
<evidence type="ECO:0000256" key="10">
    <source>
        <dbReference type="HAMAP-Rule" id="MF_01499"/>
    </source>
</evidence>
<dbReference type="PROSITE" id="PS51794">
    <property type="entry name" value="DAC"/>
    <property type="match status" value="1"/>
</dbReference>
<evidence type="ECO:0000256" key="5">
    <source>
        <dbReference type="ARBA" id="ARBA00022695"/>
    </source>
</evidence>
<comment type="caution">
    <text evidence="12">The sequence shown here is derived from an EMBL/GenBank/DDBJ whole genome shotgun (WGS) entry which is preliminary data.</text>
</comment>
<dbReference type="SUPFAM" id="SSF143597">
    <property type="entry name" value="YojJ-like"/>
    <property type="match status" value="1"/>
</dbReference>
<evidence type="ECO:0000256" key="1">
    <source>
        <dbReference type="ARBA" id="ARBA00000877"/>
    </source>
</evidence>
<dbReference type="OrthoDB" id="9807385at2"/>
<dbReference type="EMBL" id="NKXO01000003">
    <property type="protein sequence ID" value="PKQ70685.1"/>
    <property type="molecule type" value="Genomic_DNA"/>
</dbReference>
<feature type="domain" description="DAC" evidence="11">
    <location>
        <begin position="84"/>
        <end position="251"/>
    </location>
</feature>
<evidence type="ECO:0000256" key="8">
    <source>
        <dbReference type="ARBA" id="ARBA00022989"/>
    </source>
</evidence>
<dbReference type="PANTHER" id="PTHR34185:SF1">
    <property type="entry name" value="DIADENYLATE CYCLASE"/>
    <property type="match status" value="1"/>
</dbReference>
<proteinExistence type="inferred from homology"/>
<dbReference type="Pfam" id="PF19293">
    <property type="entry name" value="CdaA_N"/>
    <property type="match status" value="1"/>
</dbReference>
<evidence type="ECO:0000256" key="9">
    <source>
        <dbReference type="ARBA" id="ARBA00023136"/>
    </source>
</evidence>
<dbReference type="GO" id="GO:0006171">
    <property type="term" value="P:cAMP biosynthetic process"/>
    <property type="evidence" value="ECO:0007669"/>
    <property type="project" value="InterPro"/>
</dbReference>
<keyword evidence="13" id="KW-1185">Reference proteome</keyword>
<dbReference type="AlphaFoldDB" id="A0A2N3IK21"/>
<feature type="transmembrane region" description="Helical" evidence="10">
    <location>
        <begin position="38"/>
        <end position="57"/>
    </location>
</feature>
<dbReference type="HAMAP" id="MF_01499">
    <property type="entry name" value="DacA"/>
    <property type="match status" value="1"/>
</dbReference>
<keyword evidence="4 10" id="KW-0812">Transmembrane</keyword>
<dbReference type="GO" id="GO:0005524">
    <property type="term" value="F:ATP binding"/>
    <property type="evidence" value="ECO:0007669"/>
    <property type="project" value="UniProtKB-UniRule"/>
</dbReference>
<dbReference type="GO" id="GO:0004016">
    <property type="term" value="F:adenylate cyclase activity"/>
    <property type="evidence" value="ECO:0007669"/>
    <property type="project" value="UniProtKB-UniRule"/>
</dbReference>
<evidence type="ECO:0000256" key="2">
    <source>
        <dbReference type="ARBA" id="ARBA00022475"/>
    </source>
</evidence>
<keyword evidence="7 10" id="KW-0067">ATP-binding</keyword>
<dbReference type="RefSeq" id="WP_101357491.1">
    <property type="nucleotide sequence ID" value="NZ_NKXO01000003.1"/>
</dbReference>
<evidence type="ECO:0000256" key="3">
    <source>
        <dbReference type="ARBA" id="ARBA00022679"/>
    </source>
</evidence>
<reference evidence="12 13" key="1">
    <citation type="submission" date="2017-06" db="EMBL/GenBank/DDBJ databases">
        <title>Raineya orbicola gen. nov., sp. nov. a slightly thermophilic bacterium of the phylum Bacteroidetes and the description of Raineyaceae fam. nov.</title>
        <authorList>
            <person name="Albuquerque L."/>
            <person name="Polonia A.R.M."/>
            <person name="Barroso C."/>
            <person name="Froufe H.J.C."/>
            <person name="Lage O."/>
            <person name="Lobo-Da-Cunha A."/>
            <person name="Egas C."/>
            <person name="Da Costa M.S."/>
        </authorList>
    </citation>
    <scope>NUCLEOTIDE SEQUENCE [LARGE SCALE GENOMIC DNA]</scope>
    <source>
        <strain evidence="12 13">SPSPC-11</strain>
    </source>
</reference>
<comment type="catalytic activity">
    <reaction evidence="1 10">
        <text>2 ATP = 3',3'-c-di-AMP + 2 diphosphate</text>
        <dbReference type="Rhea" id="RHEA:35655"/>
        <dbReference type="ChEBI" id="CHEBI:30616"/>
        <dbReference type="ChEBI" id="CHEBI:33019"/>
        <dbReference type="ChEBI" id="CHEBI:71500"/>
        <dbReference type="EC" id="2.7.7.85"/>
    </reaction>
</comment>
<evidence type="ECO:0000313" key="12">
    <source>
        <dbReference type="EMBL" id="PKQ70685.1"/>
    </source>
</evidence>
<keyword evidence="3 10" id="KW-0808">Transferase</keyword>
<dbReference type="PIRSF" id="PIRSF004793">
    <property type="entry name" value="UCP004793"/>
    <property type="match status" value="1"/>
</dbReference>
<name>A0A2N3IK21_9BACT</name>
<dbReference type="NCBIfam" id="TIGR00159">
    <property type="entry name" value="diadenylate cyclase CdaA"/>
    <property type="match status" value="1"/>
</dbReference>
<dbReference type="Proteomes" id="UP000233387">
    <property type="component" value="Unassembled WGS sequence"/>
</dbReference>
<evidence type="ECO:0000256" key="7">
    <source>
        <dbReference type="ARBA" id="ARBA00022840"/>
    </source>
</evidence>
<dbReference type="EC" id="2.7.7.85" evidence="10"/>
<feature type="transmembrane region" description="Helical" evidence="10">
    <location>
        <begin position="12"/>
        <end position="31"/>
    </location>
</feature>
<accession>A0A2N3IK21</accession>
<dbReference type="PANTHER" id="PTHR34185">
    <property type="entry name" value="DIADENYLATE CYCLASE"/>
    <property type="match status" value="1"/>
</dbReference>
<dbReference type="InterPro" id="IPR045585">
    <property type="entry name" value="CdaA_N"/>
</dbReference>
<keyword evidence="8 10" id="KW-1133">Transmembrane helix</keyword>
<dbReference type="InterPro" id="IPR034701">
    <property type="entry name" value="CdaA"/>
</dbReference>
<keyword evidence="2 10" id="KW-1003">Cell membrane</keyword>
<keyword evidence="5 10" id="KW-0548">Nucleotidyltransferase</keyword>
<dbReference type="InterPro" id="IPR050338">
    <property type="entry name" value="DisA"/>
</dbReference>
<gene>
    <name evidence="10" type="primary">dacA</name>
    <name evidence="12" type="ORF">Rain11_0222</name>
</gene>
<keyword evidence="6 10" id="KW-0547">Nucleotide-binding</keyword>
<comment type="caution">
    <text evidence="10">Lacks conserved residue(s) required for the propagation of feature annotation.</text>
</comment>
<dbReference type="GO" id="GO:0106408">
    <property type="term" value="F:diadenylate cyclase activity"/>
    <property type="evidence" value="ECO:0007669"/>
    <property type="project" value="UniProtKB-EC"/>
</dbReference>
<evidence type="ECO:0000256" key="6">
    <source>
        <dbReference type="ARBA" id="ARBA00022741"/>
    </source>
</evidence>
<comment type="subunit">
    <text evidence="10">Probably a homodimer.</text>
</comment>
<organism evidence="12 13">
    <name type="scientific">Raineya orbicola</name>
    <dbReference type="NCBI Taxonomy" id="2016530"/>
    <lineage>
        <taxon>Bacteria</taxon>
        <taxon>Pseudomonadati</taxon>
        <taxon>Bacteroidota</taxon>
        <taxon>Cytophagia</taxon>
        <taxon>Cytophagales</taxon>
        <taxon>Raineyaceae</taxon>
        <taxon>Raineya</taxon>
    </lineage>
</organism>
<dbReference type="Pfam" id="PF02457">
    <property type="entry name" value="DAC"/>
    <property type="match status" value="1"/>
</dbReference>
<keyword evidence="9 10" id="KW-0472">Membrane</keyword>
<dbReference type="InterPro" id="IPR003390">
    <property type="entry name" value="DNA_integrity_scan_DisA_N"/>
</dbReference>
<dbReference type="Gene3D" id="3.40.1700.10">
    <property type="entry name" value="DNA integrity scanning protein, DisA, N-terminal domain"/>
    <property type="match status" value="1"/>
</dbReference>
<feature type="transmembrane region" description="Helical" evidence="10">
    <location>
        <begin position="63"/>
        <end position="83"/>
    </location>
</feature>
<dbReference type="InterPro" id="IPR036888">
    <property type="entry name" value="DNA_integrity_DisA_N_sf"/>
</dbReference>
<evidence type="ECO:0000313" key="13">
    <source>
        <dbReference type="Proteomes" id="UP000233387"/>
    </source>
</evidence>
<protein>
    <recommendedName>
        <fullName evidence="10">Diadenylate cyclase</fullName>
        <shortName evidence="10">DAC</shortName>
        <ecNumber evidence="10">2.7.7.85</ecNumber>
    </recommendedName>
    <alternativeName>
        <fullName evidence="10">Cyclic-di-AMP synthase</fullName>
        <shortName evidence="10">c-di-AMP synthase</shortName>
    </alternativeName>
</protein>
<comment type="function">
    <text evidence="10">Catalyzes the condensation of 2 ATP molecules into cyclic di-AMP (c-di-AMP), a second messenger used to regulate differing processes in different bacteria.</text>
</comment>
<dbReference type="InterPro" id="IPR014046">
    <property type="entry name" value="C-di-AMP_synthase"/>
</dbReference>
<sequence>MWFLFKIWFFNFTWVDGLDVLLVAYLIYQFYKLLKGSIAVRILWGIAMLGIGYLAVNLLQLKLLGNILGQFFGVGVIAMIIIFQQEVRKFLLLVGRSQVFGDDNFWDALPWRKNKKSKVDINAVVEAARALSSSNTGALIVFARSTDMKFYAESGDMLDAVLSKRLLLSIFNKYSPLHDGAVIVGQSGRVVAARCILPVSENPHIPATMGLRHRSAIGVTEVTDAVVLVVSEETGQVSLAKNGEVHQGLSYQELRTKLTKYLAEKTSAPPMREVSVEVAER</sequence>